<reference evidence="1 2" key="1">
    <citation type="submission" date="2014-04" db="EMBL/GenBank/DDBJ databases">
        <authorList>
            <consortium name="DOE Joint Genome Institute"/>
            <person name="Kuo A."/>
            <person name="Kohler A."/>
            <person name="Costa M.D."/>
            <person name="Nagy L.G."/>
            <person name="Floudas D."/>
            <person name="Copeland A."/>
            <person name="Barry K.W."/>
            <person name="Cichocki N."/>
            <person name="Veneault-Fourrey C."/>
            <person name="LaButti K."/>
            <person name="Lindquist E.A."/>
            <person name="Lipzen A."/>
            <person name="Lundell T."/>
            <person name="Morin E."/>
            <person name="Murat C."/>
            <person name="Sun H."/>
            <person name="Tunlid A."/>
            <person name="Henrissat B."/>
            <person name="Grigoriev I.V."/>
            <person name="Hibbett D.S."/>
            <person name="Martin F."/>
            <person name="Nordberg H.P."/>
            <person name="Cantor M.N."/>
            <person name="Hua S.X."/>
        </authorList>
    </citation>
    <scope>NUCLEOTIDE SEQUENCE [LARGE SCALE GENOMIC DNA]</scope>
    <source>
        <strain evidence="1 2">Marx 270</strain>
    </source>
</reference>
<sequence length="60" mass="6743">MRVRLLLTKLSQTGTLSQDISSRVPLIINKFTHAPNAICIPSLPRVLRPVRCLQFIATMI</sequence>
<keyword evidence="2" id="KW-1185">Reference proteome</keyword>
<dbReference type="EMBL" id="KN831978">
    <property type="protein sequence ID" value="KIO03146.1"/>
    <property type="molecule type" value="Genomic_DNA"/>
</dbReference>
<proteinExistence type="predicted"/>
<dbReference type="HOGENOM" id="CLU_2942765_0_0_1"/>
<dbReference type="AlphaFoldDB" id="A0A0C3P6E7"/>
<evidence type="ECO:0000313" key="2">
    <source>
        <dbReference type="Proteomes" id="UP000054217"/>
    </source>
</evidence>
<evidence type="ECO:0000313" key="1">
    <source>
        <dbReference type="EMBL" id="KIO03146.1"/>
    </source>
</evidence>
<reference evidence="2" key="2">
    <citation type="submission" date="2015-01" db="EMBL/GenBank/DDBJ databases">
        <title>Evolutionary Origins and Diversification of the Mycorrhizal Mutualists.</title>
        <authorList>
            <consortium name="DOE Joint Genome Institute"/>
            <consortium name="Mycorrhizal Genomics Consortium"/>
            <person name="Kohler A."/>
            <person name="Kuo A."/>
            <person name="Nagy L.G."/>
            <person name="Floudas D."/>
            <person name="Copeland A."/>
            <person name="Barry K.W."/>
            <person name="Cichocki N."/>
            <person name="Veneault-Fourrey C."/>
            <person name="LaButti K."/>
            <person name="Lindquist E.A."/>
            <person name="Lipzen A."/>
            <person name="Lundell T."/>
            <person name="Morin E."/>
            <person name="Murat C."/>
            <person name="Riley R."/>
            <person name="Ohm R."/>
            <person name="Sun H."/>
            <person name="Tunlid A."/>
            <person name="Henrissat B."/>
            <person name="Grigoriev I.V."/>
            <person name="Hibbett D.S."/>
            <person name="Martin F."/>
        </authorList>
    </citation>
    <scope>NUCLEOTIDE SEQUENCE [LARGE SCALE GENOMIC DNA]</scope>
    <source>
        <strain evidence="2">Marx 270</strain>
    </source>
</reference>
<dbReference type="InParanoid" id="A0A0C3P6E7"/>
<organism evidence="1 2">
    <name type="scientific">Pisolithus tinctorius Marx 270</name>
    <dbReference type="NCBI Taxonomy" id="870435"/>
    <lineage>
        <taxon>Eukaryota</taxon>
        <taxon>Fungi</taxon>
        <taxon>Dikarya</taxon>
        <taxon>Basidiomycota</taxon>
        <taxon>Agaricomycotina</taxon>
        <taxon>Agaricomycetes</taxon>
        <taxon>Agaricomycetidae</taxon>
        <taxon>Boletales</taxon>
        <taxon>Sclerodermatineae</taxon>
        <taxon>Pisolithaceae</taxon>
        <taxon>Pisolithus</taxon>
    </lineage>
</organism>
<name>A0A0C3P6E7_PISTI</name>
<dbReference type="Proteomes" id="UP000054217">
    <property type="component" value="Unassembled WGS sequence"/>
</dbReference>
<protein>
    <submittedName>
        <fullName evidence="1">Uncharacterized protein</fullName>
    </submittedName>
</protein>
<gene>
    <name evidence="1" type="ORF">M404DRAFT_1001769</name>
</gene>
<accession>A0A0C3P6E7</accession>